<evidence type="ECO:0000256" key="1">
    <source>
        <dbReference type="ARBA" id="ARBA00008764"/>
    </source>
</evidence>
<keyword evidence="8" id="KW-1185">Reference proteome</keyword>
<evidence type="ECO:0000313" key="7">
    <source>
        <dbReference type="EMBL" id="UEX90847.1"/>
    </source>
</evidence>
<reference evidence="7 8" key="1">
    <citation type="journal article" date="2022" name="Pathogens">
        <title>Staphylococcus ratti sp. nov. Isolated from a Lab Rat.</title>
        <authorList>
            <person name="Kovarovic V."/>
            <person name="Sedlacek I."/>
            <person name="Petras P."/>
            <person name="Kralova S."/>
            <person name="Maslanova I."/>
            <person name="Svec P."/>
            <person name="Neumann-Schaal M."/>
            <person name="Botka T."/>
            <person name="Gelbicova T."/>
            <person name="Stankova E."/>
            <person name="Doskar J."/>
            <person name="Pantucek R."/>
        </authorList>
    </citation>
    <scope>NUCLEOTIDE SEQUENCE [LARGE SCALE GENOMIC DNA]</scope>
    <source>
        <strain evidence="7 8">CCM 9025</strain>
    </source>
</reference>
<accession>A0ABY3PEU7</accession>
<evidence type="ECO:0000256" key="5">
    <source>
        <dbReference type="ARBA" id="ARBA00022825"/>
    </source>
</evidence>
<evidence type="ECO:0000256" key="6">
    <source>
        <dbReference type="RuleBase" id="RU004296"/>
    </source>
</evidence>
<evidence type="ECO:0000256" key="2">
    <source>
        <dbReference type="ARBA" id="ARBA00022670"/>
    </source>
</evidence>
<dbReference type="PROSITE" id="PS00134">
    <property type="entry name" value="TRYPSIN_HIS"/>
    <property type="match status" value="1"/>
</dbReference>
<sequence>MKQKIFYIMSIILFTYAFIMPNANATEDNRKLVTDVFNEKGSLATAKYESGKGHHCTAVMLTPTVGLTAAHCNDRQFEEGNIGTLYPGESGLATEAGHITVSTFNPYSTQDIALIKGTNPTTAYAHYMQNVNTKVGTVNDSLNGKEVYSIGYPYEKSGYKQYKTEGTITNVAGNVIHSTLQSSPGQSGSGVFLKETDELVGIIVQGNLDGSIIVGITPEIRDWINTKMTS</sequence>
<dbReference type="InterPro" id="IPR018114">
    <property type="entry name" value="TRYPSIN_HIS"/>
</dbReference>
<dbReference type="InterPro" id="IPR008256">
    <property type="entry name" value="Peptidase_S1B"/>
</dbReference>
<dbReference type="Pfam" id="PF13365">
    <property type="entry name" value="Trypsin_2"/>
    <property type="match status" value="1"/>
</dbReference>
<gene>
    <name evidence="7" type="ORF">LN051_04275</name>
</gene>
<dbReference type="InterPro" id="IPR043504">
    <property type="entry name" value="Peptidase_S1_PA_chymotrypsin"/>
</dbReference>
<dbReference type="InterPro" id="IPR009003">
    <property type="entry name" value="Peptidase_S1_PA"/>
</dbReference>
<dbReference type="SUPFAM" id="SSF50494">
    <property type="entry name" value="Trypsin-like serine proteases"/>
    <property type="match status" value="1"/>
</dbReference>
<evidence type="ECO:0000256" key="4">
    <source>
        <dbReference type="ARBA" id="ARBA00022801"/>
    </source>
</evidence>
<name>A0ABY3PEU7_9STAP</name>
<feature type="chain" id="PRO_5044963465" description="Serine protease" evidence="6">
    <location>
        <begin position="26"/>
        <end position="230"/>
    </location>
</feature>
<dbReference type="Proteomes" id="UP001197626">
    <property type="component" value="Chromosome"/>
</dbReference>
<dbReference type="Gene3D" id="2.40.10.10">
    <property type="entry name" value="Trypsin-like serine proteases"/>
    <property type="match status" value="2"/>
</dbReference>
<dbReference type="RefSeq" id="WP_229293327.1">
    <property type="nucleotide sequence ID" value="NZ_CP086654.1"/>
</dbReference>
<comment type="similarity">
    <text evidence="1 6">Belongs to the peptidase S1B family.</text>
</comment>
<feature type="signal peptide" evidence="6">
    <location>
        <begin position="1"/>
        <end position="25"/>
    </location>
</feature>
<organism evidence="7 8">
    <name type="scientific">Staphylococcus ratti</name>
    <dbReference type="NCBI Taxonomy" id="2892440"/>
    <lineage>
        <taxon>Bacteria</taxon>
        <taxon>Bacillati</taxon>
        <taxon>Bacillota</taxon>
        <taxon>Bacilli</taxon>
        <taxon>Bacillales</taxon>
        <taxon>Staphylococcaceae</taxon>
        <taxon>Staphylococcus</taxon>
    </lineage>
</organism>
<keyword evidence="5 6" id="KW-0720">Serine protease</keyword>
<dbReference type="EC" id="3.4.21.-" evidence="6"/>
<evidence type="ECO:0000313" key="8">
    <source>
        <dbReference type="Proteomes" id="UP001197626"/>
    </source>
</evidence>
<dbReference type="PRINTS" id="PR00839">
    <property type="entry name" value="V8PROTEASE"/>
</dbReference>
<evidence type="ECO:0000256" key="3">
    <source>
        <dbReference type="ARBA" id="ARBA00022729"/>
    </source>
</evidence>
<proteinExistence type="inferred from homology"/>
<dbReference type="EMBL" id="CP086654">
    <property type="protein sequence ID" value="UEX90847.1"/>
    <property type="molecule type" value="Genomic_DNA"/>
</dbReference>
<keyword evidence="4 6" id="KW-0378">Hydrolase</keyword>
<protein>
    <recommendedName>
        <fullName evidence="6">Serine protease</fullName>
        <ecNumber evidence="6">3.4.21.-</ecNumber>
    </recommendedName>
</protein>
<keyword evidence="2 6" id="KW-0645">Protease</keyword>
<keyword evidence="3 6" id="KW-0732">Signal</keyword>